<dbReference type="Pfam" id="PF05016">
    <property type="entry name" value="ParE_toxin"/>
    <property type="match status" value="1"/>
</dbReference>
<accession>A0ABV4I4V1</accession>
<evidence type="ECO:0000313" key="3">
    <source>
        <dbReference type="EMBL" id="MEZ0493536.1"/>
    </source>
</evidence>
<organism evidence="3 4">
    <name type="scientific">Kineococcus mangrovi</name>
    <dbReference type="NCBI Taxonomy" id="1660183"/>
    <lineage>
        <taxon>Bacteria</taxon>
        <taxon>Bacillati</taxon>
        <taxon>Actinomycetota</taxon>
        <taxon>Actinomycetes</taxon>
        <taxon>Kineosporiales</taxon>
        <taxon>Kineosporiaceae</taxon>
        <taxon>Kineococcus</taxon>
    </lineage>
</organism>
<dbReference type="PANTHER" id="PTHR35601">
    <property type="entry name" value="TOXIN RELE"/>
    <property type="match status" value="1"/>
</dbReference>
<proteinExistence type="inferred from homology"/>
<name>A0ABV4I4V1_9ACTN</name>
<comment type="similarity">
    <text evidence="1">Belongs to the RelE toxin family.</text>
</comment>
<dbReference type="SUPFAM" id="SSF143011">
    <property type="entry name" value="RelE-like"/>
    <property type="match status" value="1"/>
</dbReference>
<gene>
    <name evidence="3" type="ORF">AB2L28_14955</name>
</gene>
<keyword evidence="2" id="KW-1277">Toxin-antitoxin system</keyword>
<dbReference type="Proteomes" id="UP001566476">
    <property type="component" value="Unassembled WGS sequence"/>
</dbReference>
<evidence type="ECO:0000256" key="2">
    <source>
        <dbReference type="ARBA" id="ARBA00022649"/>
    </source>
</evidence>
<keyword evidence="4" id="KW-1185">Reference proteome</keyword>
<comment type="caution">
    <text evidence="3">The sequence shown here is derived from an EMBL/GenBank/DDBJ whole genome shotgun (WGS) entry which is preliminary data.</text>
</comment>
<evidence type="ECO:0000313" key="4">
    <source>
        <dbReference type="Proteomes" id="UP001566476"/>
    </source>
</evidence>
<dbReference type="EMBL" id="JBGGTQ010000006">
    <property type="protein sequence ID" value="MEZ0493536.1"/>
    <property type="molecule type" value="Genomic_DNA"/>
</dbReference>
<dbReference type="InterPro" id="IPR035093">
    <property type="entry name" value="RelE/ParE_toxin_dom_sf"/>
</dbReference>
<dbReference type="InterPro" id="IPR007712">
    <property type="entry name" value="RelE/ParE_toxin"/>
</dbReference>
<evidence type="ECO:0000256" key="1">
    <source>
        <dbReference type="ARBA" id="ARBA00006226"/>
    </source>
</evidence>
<dbReference type="PANTHER" id="PTHR35601:SF1">
    <property type="entry name" value="TOXIN RELE"/>
    <property type="match status" value="1"/>
</dbReference>
<protein>
    <submittedName>
        <fullName evidence="3">Type II toxin-antitoxin system RelE/ParE family toxin</fullName>
    </submittedName>
</protein>
<dbReference type="RefSeq" id="WP_370719773.1">
    <property type="nucleotide sequence ID" value="NZ_JBGGTQ010000006.1"/>
</dbReference>
<reference evidence="3 4" key="1">
    <citation type="submission" date="2024-07" db="EMBL/GenBank/DDBJ databases">
        <authorList>
            <person name="Thanompreechachai J."/>
            <person name="Duangmal K."/>
        </authorList>
    </citation>
    <scope>NUCLEOTIDE SEQUENCE [LARGE SCALE GENOMIC DNA]</scope>
    <source>
        <strain evidence="3 4">TBRC 1896</strain>
    </source>
</reference>
<sequence length="95" mass="10745">MSAYDVDYAPAADRDLKRIRKSNPQAAEQIETTVKKLAINPRPAKSTNIVGSAGEYRLEVKGKWGSFRVRYEVHDGKLLVLVLAVADRKDIYKRK</sequence>
<dbReference type="Gene3D" id="3.30.2310.20">
    <property type="entry name" value="RelE-like"/>
    <property type="match status" value="1"/>
</dbReference>